<dbReference type="PRINTS" id="PR00778">
    <property type="entry name" value="HTHARSR"/>
</dbReference>
<keyword evidence="3" id="KW-0804">Transcription</keyword>
<keyword evidence="2" id="KW-0238">DNA-binding</keyword>
<dbReference type="GO" id="GO:0003677">
    <property type="term" value="F:DNA binding"/>
    <property type="evidence" value="ECO:0007669"/>
    <property type="project" value="UniProtKB-KW"/>
</dbReference>
<keyword evidence="1" id="KW-0805">Transcription regulation</keyword>
<dbReference type="InterPro" id="IPR051081">
    <property type="entry name" value="HTH_MetalResp_TranReg"/>
</dbReference>
<protein>
    <submittedName>
        <fullName evidence="5">ArsR family transcriptional regulator</fullName>
    </submittedName>
</protein>
<sequence>MLELDQLAECHKALGDKTRLHILSLLKVESLCVCELVEVLQITQPAVSQHMRKLKQAKLVKEQRKGQWVIYSLSGEDFPFFRTFLDSLPDTSAEIERLKASGLKVICQ</sequence>
<evidence type="ECO:0000256" key="1">
    <source>
        <dbReference type="ARBA" id="ARBA00023015"/>
    </source>
</evidence>
<dbReference type="InterPro" id="IPR036390">
    <property type="entry name" value="WH_DNA-bd_sf"/>
</dbReference>
<dbReference type="EMBL" id="SMAG01000003">
    <property type="protein sequence ID" value="TCS94988.1"/>
    <property type="molecule type" value="Genomic_DNA"/>
</dbReference>
<feature type="domain" description="HTH arsR-type" evidence="4">
    <location>
        <begin position="1"/>
        <end position="96"/>
    </location>
</feature>
<dbReference type="OrthoDB" id="9798835at2"/>
<evidence type="ECO:0000259" key="4">
    <source>
        <dbReference type="PROSITE" id="PS50987"/>
    </source>
</evidence>
<name>A0A4R3L7B6_9BACL</name>
<dbReference type="Gene3D" id="1.10.10.10">
    <property type="entry name" value="Winged helix-like DNA-binding domain superfamily/Winged helix DNA-binding domain"/>
    <property type="match status" value="1"/>
</dbReference>
<dbReference type="InterPro" id="IPR011991">
    <property type="entry name" value="ArsR-like_HTH"/>
</dbReference>
<dbReference type="PANTHER" id="PTHR33154">
    <property type="entry name" value="TRANSCRIPTIONAL REGULATOR, ARSR FAMILY"/>
    <property type="match status" value="1"/>
</dbReference>
<dbReference type="SMART" id="SM00418">
    <property type="entry name" value="HTH_ARSR"/>
    <property type="match status" value="1"/>
</dbReference>
<dbReference type="CDD" id="cd00090">
    <property type="entry name" value="HTH_ARSR"/>
    <property type="match status" value="1"/>
</dbReference>
<dbReference type="SUPFAM" id="SSF46785">
    <property type="entry name" value="Winged helix' DNA-binding domain"/>
    <property type="match status" value="1"/>
</dbReference>
<evidence type="ECO:0000313" key="5">
    <source>
        <dbReference type="EMBL" id="TCS94988.1"/>
    </source>
</evidence>
<dbReference type="PANTHER" id="PTHR33154:SF18">
    <property type="entry name" value="ARSENICAL RESISTANCE OPERON REPRESSOR"/>
    <property type="match status" value="1"/>
</dbReference>
<dbReference type="Proteomes" id="UP000294937">
    <property type="component" value="Unassembled WGS sequence"/>
</dbReference>
<comment type="caution">
    <text evidence="5">The sequence shown here is derived from an EMBL/GenBank/DDBJ whole genome shotgun (WGS) entry which is preliminary data.</text>
</comment>
<keyword evidence="6" id="KW-1185">Reference proteome</keyword>
<dbReference type="PROSITE" id="PS50987">
    <property type="entry name" value="HTH_ARSR_2"/>
    <property type="match status" value="1"/>
</dbReference>
<organism evidence="5 6">
    <name type="scientific">Hazenella coriacea</name>
    <dbReference type="NCBI Taxonomy" id="1179467"/>
    <lineage>
        <taxon>Bacteria</taxon>
        <taxon>Bacillati</taxon>
        <taxon>Bacillota</taxon>
        <taxon>Bacilli</taxon>
        <taxon>Bacillales</taxon>
        <taxon>Thermoactinomycetaceae</taxon>
        <taxon>Hazenella</taxon>
    </lineage>
</organism>
<dbReference type="GO" id="GO:0003700">
    <property type="term" value="F:DNA-binding transcription factor activity"/>
    <property type="evidence" value="ECO:0007669"/>
    <property type="project" value="InterPro"/>
</dbReference>
<dbReference type="NCBIfam" id="NF033788">
    <property type="entry name" value="HTH_metalloreg"/>
    <property type="match status" value="1"/>
</dbReference>
<dbReference type="AlphaFoldDB" id="A0A4R3L7B6"/>
<reference evidence="5 6" key="1">
    <citation type="submission" date="2019-03" db="EMBL/GenBank/DDBJ databases">
        <title>Genomic Encyclopedia of Type Strains, Phase IV (KMG-IV): sequencing the most valuable type-strain genomes for metagenomic binning, comparative biology and taxonomic classification.</title>
        <authorList>
            <person name="Goeker M."/>
        </authorList>
    </citation>
    <scope>NUCLEOTIDE SEQUENCE [LARGE SCALE GENOMIC DNA]</scope>
    <source>
        <strain evidence="5 6">DSM 45707</strain>
    </source>
</reference>
<gene>
    <name evidence="5" type="ORF">EDD58_103413</name>
</gene>
<accession>A0A4R3L7B6</accession>
<evidence type="ECO:0000256" key="2">
    <source>
        <dbReference type="ARBA" id="ARBA00023125"/>
    </source>
</evidence>
<dbReference type="InterPro" id="IPR036388">
    <property type="entry name" value="WH-like_DNA-bd_sf"/>
</dbReference>
<evidence type="ECO:0000313" key="6">
    <source>
        <dbReference type="Proteomes" id="UP000294937"/>
    </source>
</evidence>
<evidence type="ECO:0000256" key="3">
    <source>
        <dbReference type="ARBA" id="ARBA00023163"/>
    </source>
</evidence>
<dbReference type="Pfam" id="PF01022">
    <property type="entry name" value="HTH_5"/>
    <property type="match status" value="1"/>
</dbReference>
<dbReference type="InterPro" id="IPR001845">
    <property type="entry name" value="HTH_ArsR_DNA-bd_dom"/>
</dbReference>
<dbReference type="RefSeq" id="WP_131924354.1">
    <property type="nucleotide sequence ID" value="NZ_SMAG01000003.1"/>
</dbReference>
<proteinExistence type="predicted"/>